<reference evidence="3" key="1">
    <citation type="journal article" date="2011" name="Nat. Commun.">
        <title>Effector diversification within compartments of the Leptosphaeria maculans genome affected by Repeat-Induced Point mutations.</title>
        <authorList>
            <person name="Rouxel T."/>
            <person name="Grandaubert J."/>
            <person name="Hane J.K."/>
            <person name="Hoede C."/>
            <person name="van de Wouw A.P."/>
            <person name="Couloux A."/>
            <person name="Dominguez V."/>
            <person name="Anthouard V."/>
            <person name="Bally P."/>
            <person name="Bourras S."/>
            <person name="Cozijnsen A.J."/>
            <person name="Ciuffetti L.M."/>
            <person name="Degrave A."/>
            <person name="Dilmaghani A."/>
            <person name="Duret L."/>
            <person name="Fudal I."/>
            <person name="Goodwin S.B."/>
            <person name="Gout L."/>
            <person name="Glaser N."/>
            <person name="Linglin J."/>
            <person name="Kema G.H.J."/>
            <person name="Lapalu N."/>
            <person name="Lawrence C.B."/>
            <person name="May K."/>
            <person name="Meyer M."/>
            <person name="Ollivier B."/>
            <person name="Poulain J."/>
            <person name="Schoch C.L."/>
            <person name="Simon A."/>
            <person name="Spatafora J.W."/>
            <person name="Stachowiak A."/>
            <person name="Turgeon B.G."/>
            <person name="Tyler B.M."/>
            <person name="Vincent D."/>
            <person name="Weissenbach J."/>
            <person name="Amselem J."/>
            <person name="Quesneville H."/>
            <person name="Oliver R.P."/>
            <person name="Wincker P."/>
            <person name="Balesdent M.-H."/>
            <person name="Howlett B.J."/>
        </authorList>
    </citation>
    <scope>NUCLEOTIDE SEQUENCE [LARGE SCALE GENOMIC DNA]</scope>
    <source>
        <strain evidence="3">JN3 / isolate v23.1.3 / race Av1-4-5-6-7-8</strain>
    </source>
</reference>
<evidence type="ECO:0000313" key="2">
    <source>
        <dbReference type="EMBL" id="CBY01718.1"/>
    </source>
</evidence>
<dbReference type="InParanoid" id="E5AES9"/>
<dbReference type="EMBL" id="FP929139">
    <property type="protein sequence ID" value="CBY01718.1"/>
    <property type="molecule type" value="Genomic_DNA"/>
</dbReference>
<evidence type="ECO:0000313" key="3">
    <source>
        <dbReference type="Proteomes" id="UP000002668"/>
    </source>
</evidence>
<accession>E5AES9</accession>
<proteinExistence type="predicted"/>
<name>E5AES9_LEPMJ</name>
<organism evidence="2 3">
    <name type="scientific">Leptosphaeria maculans (strain JN3 / isolate v23.1.3 / race Av1-4-5-6-7-8)</name>
    <name type="common">Blackleg fungus</name>
    <name type="synonym">Phoma lingam</name>
    <dbReference type="NCBI Taxonomy" id="985895"/>
    <lineage>
        <taxon>Eukaryota</taxon>
        <taxon>Fungi</taxon>
        <taxon>Dikarya</taxon>
        <taxon>Ascomycota</taxon>
        <taxon>Pezizomycotina</taxon>
        <taxon>Dothideomycetes</taxon>
        <taxon>Pleosporomycetidae</taxon>
        <taxon>Pleosporales</taxon>
        <taxon>Pleosporineae</taxon>
        <taxon>Leptosphaeriaceae</taxon>
        <taxon>Plenodomus</taxon>
        <taxon>Plenodomus lingam/Leptosphaeria maculans species complex</taxon>
    </lineage>
</organism>
<protein>
    <submittedName>
        <fullName evidence="2">Predicted protein</fullName>
    </submittedName>
</protein>
<gene>
    <name evidence="2" type="ORF">LEMA_P005050.1</name>
</gene>
<feature type="region of interest" description="Disordered" evidence="1">
    <location>
        <begin position="23"/>
        <end position="66"/>
    </location>
</feature>
<evidence type="ECO:0000256" key="1">
    <source>
        <dbReference type="SAM" id="MobiDB-lite"/>
    </source>
</evidence>
<feature type="compositionally biased region" description="Basic and acidic residues" evidence="1">
    <location>
        <begin position="42"/>
        <end position="54"/>
    </location>
</feature>
<keyword evidence="3" id="KW-1185">Reference proteome</keyword>
<dbReference type="VEuPathDB" id="FungiDB:LEMA_P005050.1"/>
<dbReference type="Proteomes" id="UP000002668">
    <property type="component" value="Genome"/>
</dbReference>
<dbReference type="HOGENOM" id="CLU_1959978_0_0_1"/>
<dbReference type="AlphaFoldDB" id="E5AES9"/>
<sequence length="128" mass="13919">MPPSPRAPPSPSTRACKQICTRYLSPAQPPHGRPRKAYVDASEEKRRRRHDTDATRLVSTEEESTRAGHATCVYEGMCTIDLQISPMRCTGAADESTPIRGGMQGESAVLDDTPVFDSATVINMSVIS</sequence>